<feature type="transmembrane region" description="Helical" evidence="1">
    <location>
        <begin position="40"/>
        <end position="62"/>
    </location>
</feature>
<feature type="transmembrane region" description="Helical" evidence="1">
    <location>
        <begin position="74"/>
        <end position="93"/>
    </location>
</feature>
<protein>
    <submittedName>
        <fullName evidence="2">Uncharacterized protein</fullName>
    </submittedName>
</protein>
<dbReference type="InParanoid" id="A9WE15"/>
<proteinExistence type="predicted"/>
<gene>
    <name evidence="2" type="ordered locus">Caur_1959</name>
</gene>
<dbReference type="RefSeq" id="WP_012257828.1">
    <property type="nucleotide sequence ID" value="NC_010175.1"/>
</dbReference>
<dbReference type="HOGENOM" id="CLU_149392_0_0_0"/>
<dbReference type="Proteomes" id="UP000002008">
    <property type="component" value="Chromosome"/>
</dbReference>
<dbReference type="KEGG" id="cau:Caur_1959"/>
<dbReference type="eggNOG" id="ENOG5033PAQ">
    <property type="taxonomic scope" value="Bacteria"/>
</dbReference>
<dbReference type="PATRIC" id="fig|324602.8.peg.2228"/>
<evidence type="ECO:0000313" key="2">
    <source>
        <dbReference type="EMBL" id="ABY35174.1"/>
    </source>
</evidence>
<organism evidence="2 3">
    <name type="scientific">Chloroflexus aurantiacus (strain ATCC 29366 / DSM 635 / J-10-fl)</name>
    <dbReference type="NCBI Taxonomy" id="324602"/>
    <lineage>
        <taxon>Bacteria</taxon>
        <taxon>Bacillati</taxon>
        <taxon>Chloroflexota</taxon>
        <taxon>Chloroflexia</taxon>
        <taxon>Chloroflexales</taxon>
        <taxon>Chloroflexineae</taxon>
        <taxon>Chloroflexaceae</taxon>
        <taxon>Chloroflexus</taxon>
    </lineage>
</organism>
<accession>A9WE15</accession>
<evidence type="ECO:0000313" key="3">
    <source>
        <dbReference type="Proteomes" id="UP000002008"/>
    </source>
</evidence>
<dbReference type="STRING" id="324602.Caur_1959"/>
<keyword evidence="3" id="KW-1185">Reference proteome</keyword>
<keyword evidence="1" id="KW-1133">Transmembrane helix</keyword>
<name>A9WE15_CHLAA</name>
<feature type="transmembrane region" description="Helical" evidence="1">
    <location>
        <begin position="105"/>
        <end position="128"/>
    </location>
</feature>
<feature type="transmembrane region" description="Helical" evidence="1">
    <location>
        <begin position="7"/>
        <end position="28"/>
    </location>
</feature>
<reference evidence="3" key="1">
    <citation type="journal article" date="2011" name="BMC Genomics">
        <title>Complete genome sequence of the filamentous anoxygenic phototrophic bacterium Chloroflexus aurantiacus.</title>
        <authorList>
            <person name="Tang K.H."/>
            <person name="Barry K."/>
            <person name="Chertkov O."/>
            <person name="Dalin E."/>
            <person name="Han C.S."/>
            <person name="Hauser L.J."/>
            <person name="Honchak B.M."/>
            <person name="Karbach L.E."/>
            <person name="Land M.L."/>
            <person name="Lapidus A."/>
            <person name="Larimer F.W."/>
            <person name="Mikhailova N."/>
            <person name="Pitluck S."/>
            <person name="Pierson B.K."/>
            <person name="Blankenship R.E."/>
        </authorList>
    </citation>
    <scope>NUCLEOTIDE SEQUENCE [LARGE SCALE GENOMIC DNA]</scope>
    <source>
        <strain evidence="3">ATCC 29366 / DSM 635 / J-10-fl</strain>
    </source>
</reference>
<dbReference type="Gene3D" id="1.20.210.10">
    <property type="entry name" value="Cytochrome c oxidase-like, subunit I domain"/>
    <property type="match status" value="1"/>
</dbReference>
<dbReference type="EMBL" id="CP000909">
    <property type="protein sequence ID" value="ABY35174.1"/>
    <property type="molecule type" value="Genomic_DNA"/>
</dbReference>
<dbReference type="EnsemblBacteria" id="ABY35174">
    <property type="protein sequence ID" value="ABY35174"/>
    <property type="gene ID" value="Caur_1959"/>
</dbReference>
<dbReference type="SUPFAM" id="SSF81442">
    <property type="entry name" value="Cytochrome c oxidase subunit I-like"/>
    <property type="match status" value="1"/>
</dbReference>
<dbReference type="AlphaFoldDB" id="A9WE15"/>
<keyword evidence="1" id="KW-0812">Transmembrane</keyword>
<evidence type="ECO:0000256" key="1">
    <source>
        <dbReference type="SAM" id="Phobius"/>
    </source>
</evidence>
<sequence>MPVLTRSFVKASLITLVVGLLIGIWQQIPGFSIPGLSPVYLHLLTFGWLTQLIFGVALWMFPVYTKEQPRGPEWLGWTIFACLNLGLLLRLIFEPLQGLAPSIVGGWMLVLSALLQWLAGVGFIINIWPRVRGK</sequence>
<dbReference type="InterPro" id="IPR036927">
    <property type="entry name" value="Cyt_c_oxase-like_su1_sf"/>
</dbReference>
<keyword evidence="1" id="KW-0472">Membrane</keyword>